<keyword evidence="5" id="KW-1185">Reference proteome</keyword>
<dbReference type="InterPro" id="IPR018126">
    <property type="entry name" value="SASP_alpha/beta-type_CS"/>
</dbReference>
<dbReference type="Proteomes" id="UP000266482">
    <property type="component" value="Unassembled WGS sequence"/>
</dbReference>
<dbReference type="RefSeq" id="WP_119601228.1">
    <property type="nucleotide sequence ID" value="NZ_QXQA01000012.1"/>
</dbReference>
<gene>
    <name evidence="4" type="ORF">D3P08_18495</name>
</gene>
<dbReference type="PROSITE" id="PS00304">
    <property type="entry name" value="SASP_1"/>
    <property type="match status" value="1"/>
</dbReference>
<dbReference type="GO" id="GO:0003690">
    <property type="term" value="F:double-stranded DNA binding"/>
    <property type="evidence" value="ECO:0007669"/>
    <property type="project" value="InterPro"/>
</dbReference>
<dbReference type="InterPro" id="IPR050847">
    <property type="entry name" value="SASP_DNA-binding"/>
</dbReference>
<dbReference type="AlphaFoldDB" id="A0A3A1UR92"/>
<evidence type="ECO:0000256" key="2">
    <source>
        <dbReference type="ARBA" id="ARBA00005442"/>
    </source>
</evidence>
<sequence length="93" mass="9591">MSRRSNKVVVPECKAALNQMKYELAAELGLMTGGSAAGADTEFAGELGAVGSGGGGHVYWSEIQTRQAGYIGGNITKRLIAQAESVLGNGFTL</sequence>
<evidence type="ECO:0000313" key="4">
    <source>
        <dbReference type="EMBL" id="RIX51067.1"/>
    </source>
</evidence>
<dbReference type="PANTHER" id="PTHR36107">
    <property type="entry name" value="SMALL, ACID-SOLUBLE SPORE PROTEIN A"/>
    <property type="match status" value="1"/>
</dbReference>
<comment type="function">
    <text evidence="1">SASP are bound to spore DNA. They are double-stranded DNA-binding proteins that cause DNA to change to an a-like conformation. They protect the DNA backbone from chemical and enzymatic cleavage and are thus involved in dormant spore's high resistance to UV light.</text>
</comment>
<protein>
    <submittedName>
        <fullName evidence="4">Small acid-soluble spore protein</fullName>
    </submittedName>
</protein>
<dbReference type="InterPro" id="IPR001448">
    <property type="entry name" value="SASP_alpha/beta-type"/>
</dbReference>
<comment type="caution">
    <text evidence="4">The sequence shown here is derived from an EMBL/GenBank/DDBJ whole genome shotgun (WGS) entry which is preliminary data.</text>
</comment>
<keyword evidence="3" id="KW-0238">DNA-binding</keyword>
<dbReference type="EMBL" id="QXQA01000012">
    <property type="protein sequence ID" value="RIX51067.1"/>
    <property type="molecule type" value="Genomic_DNA"/>
</dbReference>
<dbReference type="Gene3D" id="6.10.10.80">
    <property type="entry name" value="Small, acid-soluble spore protein, alpha/beta type-like"/>
    <property type="match status" value="1"/>
</dbReference>
<dbReference type="InterPro" id="IPR038300">
    <property type="entry name" value="SASP_sf_alpha/beta"/>
</dbReference>
<dbReference type="Pfam" id="PF00269">
    <property type="entry name" value="SASP"/>
    <property type="match status" value="1"/>
</dbReference>
<comment type="similarity">
    <text evidence="2">Belongs to the alpha/beta-type SASP family.</text>
</comment>
<dbReference type="PANTHER" id="PTHR36107:SF1">
    <property type="entry name" value="SMALL, ACID-SOLUBLE SPORE PROTEIN A"/>
    <property type="match status" value="1"/>
</dbReference>
<evidence type="ECO:0000256" key="1">
    <source>
        <dbReference type="ARBA" id="ARBA00003863"/>
    </source>
</evidence>
<dbReference type="OrthoDB" id="2939151at2"/>
<proteinExistence type="inferred from homology"/>
<reference evidence="4 5" key="1">
    <citation type="submission" date="2018-09" db="EMBL/GenBank/DDBJ databases">
        <title>Paenibacillus aracenensis nov. sp. isolated from a cave in southern Spain.</title>
        <authorList>
            <person name="Jurado V."/>
            <person name="Gutierrez-Patricio S."/>
            <person name="Gonzalez-Pimentel J.L."/>
            <person name="Miller A.Z."/>
            <person name="Laiz L."/>
            <person name="Saiz-Jimenez C."/>
        </authorList>
    </citation>
    <scope>NUCLEOTIDE SEQUENCE [LARGE SCALE GENOMIC DNA]</scope>
    <source>
        <strain evidence="4 5">DSM 22867</strain>
    </source>
</reference>
<evidence type="ECO:0000313" key="5">
    <source>
        <dbReference type="Proteomes" id="UP000266482"/>
    </source>
</evidence>
<accession>A0A3A1UR92</accession>
<organism evidence="4 5">
    <name type="scientific">Paenibacillus nanensis</name>
    <dbReference type="NCBI Taxonomy" id="393251"/>
    <lineage>
        <taxon>Bacteria</taxon>
        <taxon>Bacillati</taxon>
        <taxon>Bacillota</taxon>
        <taxon>Bacilli</taxon>
        <taxon>Bacillales</taxon>
        <taxon>Paenibacillaceae</taxon>
        <taxon>Paenibacillus</taxon>
    </lineage>
</organism>
<dbReference type="GO" id="GO:0006265">
    <property type="term" value="P:DNA topological change"/>
    <property type="evidence" value="ECO:0007669"/>
    <property type="project" value="InterPro"/>
</dbReference>
<evidence type="ECO:0000256" key="3">
    <source>
        <dbReference type="ARBA" id="ARBA00023125"/>
    </source>
</evidence>
<name>A0A3A1UR92_9BACL</name>